<organism evidence="4 5">
    <name type="scientific">Paralcaligenes ureilyticus</name>
    <dbReference type="NCBI Taxonomy" id="627131"/>
    <lineage>
        <taxon>Bacteria</taxon>
        <taxon>Pseudomonadati</taxon>
        <taxon>Pseudomonadota</taxon>
        <taxon>Betaproteobacteria</taxon>
        <taxon>Burkholderiales</taxon>
        <taxon>Alcaligenaceae</taxon>
        <taxon>Paralcaligenes</taxon>
    </lineage>
</organism>
<keyword evidence="5" id="KW-1185">Reference proteome</keyword>
<evidence type="ECO:0000256" key="1">
    <source>
        <dbReference type="ARBA" id="ARBA00009869"/>
    </source>
</evidence>
<dbReference type="Pfam" id="PF00694">
    <property type="entry name" value="Aconitase_C"/>
    <property type="match status" value="1"/>
</dbReference>
<comment type="similarity">
    <text evidence="1">Belongs to the LeuD family. LeuD type 2 subfamily.</text>
</comment>
<reference evidence="4 5" key="1">
    <citation type="submission" date="2019-03" db="EMBL/GenBank/DDBJ databases">
        <title>Genomic Encyclopedia of Type Strains, Phase IV (KMG-IV): sequencing the most valuable type-strain genomes for metagenomic binning, comparative biology and taxonomic classification.</title>
        <authorList>
            <person name="Goeker M."/>
        </authorList>
    </citation>
    <scope>NUCLEOTIDE SEQUENCE [LARGE SCALE GENOMIC DNA]</scope>
    <source>
        <strain evidence="4 5">DSM 24591</strain>
    </source>
</reference>
<protein>
    <submittedName>
        <fullName evidence="4">3-isopropylmalate/(R)-2-methylmalate dehydratase small subunit</fullName>
    </submittedName>
</protein>
<comment type="caution">
    <text evidence="4">The sequence shown here is derived from an EMBL/GenBank/DDBJ whole genome shotgun (WGS) entry which is preliminary data.</text>
</comment>
<keyword evidence="2" id="KW-0456">Lyase</keyword>
<proteinExistence type="inferred from homology"/>
<dbReference type="GO" id="GO:0016836">
    <property type="term" value="F:hydro-lyase activity"/>
    <property type="evidence" value="ECO:0007669"/>
    <property type="project" value="InterPro"/>
</dbReference>
<sequence>MNPFELNRIECRVRRFPDSVSTDYIIASSRKKETIDTDELKKYVFEDINPGFFYSIKPGDIVVGGTNFGCGSAMEIAVTVLLAAGIRIVIAESFARTFLRNALNNGLIALTTGTGALKEGDKIRLSGMSTGTVKVELADGDALVCDTIPPFMLDILERGGLVPYLKANKRFVD</sequence>
<accession>A0A4R3M0Z5</accession>
<dbReference type="InterPro" id="IPR015928">
    <property type="entry name" value="Aconitase/3IPM_dehydase_swvl"/>
</dbReference>
<dbReference type="SUPFAM" id="SSF52016">
    <property type="entry name" value="LeuD/IlvD-like"/>
    <property type="match status" value="1"/>
</dbReference>
<dbReference type="InterPro" id="IPR000573">
    <property type="entry name" value="AconitaseA/IPMdHydase_ssu_swvl"/>
</dbReference>
<dbReference type="EMBL" id="SMAJ01000008">
    <property type="protein sequence ID" value="TCT06393.1"/>
    <property type="molecule type" value="Genomic_DNA"/>
</dbReference>
<evidence type="ECO:0000313" key="5">
    <source>
        <dbReference type="Proteomes" id="UP000295525"/>
    </source>
</evidence>
<evidence type="ECO:0000313" key="4">
    <source>
        <dbReference type="EMBL" id="TCT06393.1"/>
    </source>
</evidence>
<dbReference type="Gene3D" id="3.20.19.10">
    <property type="entry name" value="Aconitase, domain 4"/>
    <property type="match status" value="1"/>
</dbReference>
<dbReference type="OrthoDB" id="9777465at2"/>
<evidence type="ECO:0000256" key="2">
    <source>
        <dbReference type="ARBA" id="ARBA00023239"/>
    </source>
</evidence>
<dbReference type="InterPro" id="IPR011827">
    <property type="entry name" value="LeuD_type2/HacB/DmdB"/>
</dbReference>
<dbReference type="PANTHER" id="PTHR43345">
    <property type="entry name" value="3-ISOPROPYLMALATE DEHYDRATASE SMALL SUBUNIT 2-RELATED-RELATED"/>
    <property type="match status" value="1"/>
</dbReference>
<dbReference type="NCBIfam" id="TIGR02087">
    <property type="entry name" value="LEUD_arch"/>
    <property type="match status" value="1"/>
</dbReference>
<dbReference type="AlphaFoldDB" id="A0A4R3M0Z5"/>
<dbReference type="PANTHER" id="PTHR43345:SF2">
    <property type="entry name" value="3-ISOPROPYLMALATE DEHYDRATASE SMALL SUBUNIT 1"/>
    <property type="match status" value="1"/>
</dbReference>
<dbReference type="RefSeq" id="WP_132582966.1">
    <property type="nucleotide sequence ID" value="NZ_SMAJ01000008.1"/>
</dbReference>
<dbReference type="Proteomes" id="UP000295525">
    <property type="component" value="Unassembled WGS sequence"/>
</dbReference>
<dbReference type="InterPro" id="IPR050075">
    <property type="entry name" value="LeuD"/>
</dbReference>
<name>A0A4R3M0Z5_9BURK</name>
<evidence type="ECO:0000259" key="3">
    <source>
        <dbReference type="Pfam" id="PF00694"/>
    </source>
</evidence>
<gene>
    <name evidence="4" type="ORF">EDC26_108129</name>
</gene>
<feature type="domain" description="Aconitase A/isopropylmalate dehydratase small subunit swivel" evidence="3">
    <location>
        <begin position="57"/>
        <end position="111"/>
    </location>
</feature>